<evidence type="ECO:0000313" key="6">
    <source>
        <dbReference type="Proteomes" id="UP000052012"/>
    </source>
</evidence>
<dbReference type="GO" id="GO:0031388">
    <property type="term" value="P:organic acid phosphorylation"/>
    <property type="evidence" value="ECO:0007669"/>
    <property type="project" value="UniProtKB-UniRule"/>
</dbReference>
<dbReference type="InterPro" id="IPR018193">
    <property type="entry name" value="Glyc_kinase_flavodox-like_fold"/>
</dbReference>
<evidence type="ECO:0000256" key="1">
    <source>
        <dbReference type="ARBA" id="ARBA00006284"/>
    </source>
</evidence>
<gene>
    <name evidence="5" type="ORF">FD06_GL000116</name>
</gene>
<dbReference type="PIRSF" id="PIRSF006078">
    <property type="entry name" value="GlxK"/>
    <property type="match status" value="1"/>
</dbReference>
<dbReference type="InterPro" id="IPR004381">
    <property type="entry name" value="Glycerate_kinase"/>
</dbReference>
<dbReference type="NCBIfam" id="TIGR00045">
    <property type="entry name" value="glycerate kinase"/>
    <property type="match status" value="1"/>
</dbReference>
<proteinExistence type="inferred from homology"/>
<dbReference type="PANTHER" id="PTHR21599">
    <property type="entry name" value="GLYCERATE KINASE"/>
    <property type="match status" value="1"/>
</dbReference>
<dbReference type="STRING" id="1423781.FD06_GL000116"/>
<dbReference type="GO" id="GO:0008887">
    <property type="term" value="F:glycerate kinase activity"/>
    <property type="evidence" value="ECO:0007669"/>
    <property type="project" value="UniProtKB-UniRule"/>
</dbReference>
<keyword evidence="2 4" id="KW-0808">Transferase</keyword>
<dbReference type="PANTHER" id="PTHR21599:SF0">
    <property type="entry name" value="GLYCERATE KINASE"/>
    <property type="match status" value="1"/>
</dbReference>
<dbReference type="SUPFAM" id="SSF110738">
    <property type="entry name" value="Glycerate kinase I"/>
    <property type="match status" value="1"/>
</dbReference>
<reference evidence="5 6" key="1">
    <citation type="journal article" date="2015" name="Genome Announc.">
        <title>Expanding the biotechnology potential of lactobacilli through comparative genomics of 213 strains and associated genera.</title>
        <authorList>
            <person name="Sun Z."/>
            <person name="Harris H.M."/>
            <person name="McCann A."/>
            <person name="Guo C."/>
            <person name="Argimon S."/>
            <person name="Zhang W."/>
            <person name="Yang X."/>
            <person name="Jeffery I.B."/>
            <person name="Cooney J.C."/>
            <person name="Kagawa T.F."/>
            <person name="Liu W."/>
            <person name="Song Y."/>
            <person name="Salvetti E."/>
            <person name="Wrobel A."/>
            <person name="Rasinkangas P."/>
            <person name="Parkhill J."/>
            <person name="Rea M.C."/>
            <person name="O'Sullivan O."/>
            <person name="Ritari J."/>
            <person name="Douillard F.P."/>
            <person name="Paul Ross R."/>
            <person name="Yang R."/>
            <person name="Briner A.E."/>
            <person name="Felis G.E."/>
            <person name="de Vos W.M."/>
            <person name="Barrangou R."/>
            <person name="Klaenhammer T.R."/>
            <person name="Caufield P.W."/>
            <person name="Cui Y."/>
            <person name="Zhang H."/>
            <person name="O'Toole P.W."/>
        </authorList>
    </citation>
    <scope>NUCLEOTIDE SEQUENCE [LARGE SCALE GENOMIC DNA]</scope>
    <source>
        <strain evidence="5 6">DSM 23829</strain>
    </source>
</reference>
<sequence length="334" mass="34963">MADGGDGTLETLVNLYHGHYINCDVMGPLGNIVNAKYGLIENGQAAVISMAEASGIDLVNKCDLNPLKATSYGTGQLILDAAKHGVKRIYIGLGGSATNDGGQGMAKALGVAFFDKNGNDIGLGNSELSRLGHINIDDINSRIKNIKFTILSDVKNPLTGDEGASVVFGPQKGASTPDLVSNLDNNLKLYAEVIFNNLGVNVDKFPGAGAAGGMGAAFLAFFNSGFVSGADFIIQKYDLKSKLLDCDYVFTGEGSIDSQTAYGKVTSKVTHLAKLVNPKCKVIGLGGIVANDIKSLDIDAVFSITNGAMSIDESMQNASNLIINLSKNIAYLIK</sequence>
<organism evidence="5 6">
    <name type="scientific">Apilactobacillus ozensis DSM 23829 = JCM 17196</name>
    <dbReference type="NCBI Taxonomy" id="1423781"/>
    <lineage>
        <taxon>Bacteria</taxon>
        <taxon>Bacillati</taxon>
        <taxon>Bacillota</taxon>
        <taxon>Bacilli</taxon>
        <taxon>Lactobacillales</taxon>
        <taxon>Lactobacillaceae</taxon>
        <taxon>Apilactobacillus</taxon>
    </lineage>
</organism>
<dbReference type="InterPro" id="IPR018197">
    <property type="entry name" value="Glycerate_kinase_RE-like"/>
</dbReference>
<comment type="caution">
    <text evidence="5">The sequence shown here is derived from an EMBL/GenBank/DDBJ whole genome shotgun (WGS) entry which is preliminary data.</text>
</comment>
<dbReference type="PATRIC" id="fig|1423781.4.peg.117"/>
<dbReference type="AlphaFoldDB" id="A0A0R2AS85"/>
<evidence type="ECO:0000256" key="3">
    <source>
        <dbReference type="ARBA" id="ARBA00022777"/>
    </source>
</evidence>
<dbReference type="InterPro" id="IPR036129">
    <property type="entry name" value="Glycerate_kinase_sf"/>
</dbReference>
<accession>A0A0R2AS85</accession>
<evidence type="ECO:0000313" key="5">
    <source>
        <dbReference type="EMBL" id="KRM69949.1"/>
    </source>
</evidence>
<keyword evidence="6" id="KW-1185">Reference proteome</keyword>
<name>A0A0R2AS85_9LACO</name>
<protein>
    <submittedName>
        <fullName evidence="5">Glycerate kinase</fullName>
    </submittedName>
</protein>
<dbReference type="EMBL" id="AYYQ01000001">
    <property type="protein sequence ID" value="KRM69949.1"/>
    <property type="molecule type" value="Genomic_DNA"/>
</dbReference>
<keyword evidence="3 4" id="KW-0418">Kinase</keyword>
<dbReference type="Gene3D" id="3.90.1510.10">
    <property type="entry name" value="Glycerate kinase, domain 2"/>
    <property type="match status" value="1"/>
</dbReference>
<comment type="similarity">
    <text evidence="1 4">Belongs to the glycerate kinase type-1 family.</text>
</comment>
<evidence type="ECO:0000256" key="2">
    <source>
        <dbReference type="ARBA" id="ARBA00022679"/>
    </source>
</evidence>
<dbReference type="Proteomes" id="UP000052012">
    <property type="component" value="Unassembled WGS sequence"/>
</dbReference>
<dbReference type="Gene3D" id="3.40.50.10350">
    <property type="entry name" value="Glycerate kinase, domain 1"/>
    <property type="match status" value="1"/>
</dbReference>
<evidence type="ECO:0000256" key="4">
    <source>
        <dbReference type="PIRNR" id="PIRNR006078"/>
    </source>
</evidence>
<dbReference type="Pfam" id="PF02595">
    <property type="entry name" value="Gly_kinase"/>
    <property type="match status" value="1"/>
</dbReference>